<dbReference type="Pfam" id="PF20414">
    <property type="entry name" value="DUF6698"/>
    <property type="match status" value="1"/>
</dbReference>
<organism evidence="1 2">
    <name type="scientific">Coprinopsis marcescibilis</name>
    <name type="common">Agaric fungus</name>
    <name type="synonym">Psathyrella marcescibilis</name>
    <dbReference type="NCBI Taxonomy" id="230819"/>
    <lineage>
        <taxon>Eukaryota</taxon>
        <taxon>Fungi</taxon>
        <taxon>Dikarya</taxon>
        <taxon>Basidiomycota</taxon>
        <taxon>Agaricomycotina</taxon>
        <taxon>Agaricomycetes</taxon>
        <taxon>Agaricomycetidae</taxon>
        <taxon>Agaricales</taxon>
        <taxon>Agaricineae</taxon>
        <taxon>Psathyrellaceae</taxon>
        <taxon>Coprinopsis</taxon>
    </lineage>
</organism>
<dbReference type="Proteomes" id="UP000307440">
    <property type="component" value="Unassembled WGS sequence"/>
</dbReference>
<sequence>MLSQKTQLTPAIRCRGIDPLTLRGCHCMRTVHPFCNICNVIQNGVAQSMLLQTGRLLESSLNPKEKAEHGIYKAMTNLMPDLEERLLSQLQEHENFCADLIAKGASSARADNTKAIKSNVMDWVTPNGEPLSPPLGGNVPKELRGYIHHWTRKLLAPAGFDWDNESQQEALRSGACIIEGNYWPLFVYKDYKYQPKKPWKGLFRSWILVKGFKHIFTSPTLVDKSVRSATRSSNAENHQMTEVTKSSIAYVAMQIRFRMSSDSTFSQREVLADSETFYESIMEILNWPSEHREIDQLLRWWNR</sequence>
<gene>
    <name evidence="1" type="ORF">FA15DRAFT_604312</name>
</gene>
<dbReference type="InterPro" id="IPR046521">
    <property type="entry name" value="DUF6698"/>
</dbReference>
<keyword evidence="2" id="KW-1185">Reference proteome</keyword>
<dbReference type="STRING" id="230819.A0A5C3KCR8"/>
<dbReference type="AlphaFoldDB" id="A0A5C3KCR8"/>
<evidence type="ECO:0000313" key="1">
    <source>
        <dbReference type="EMBL" id="TFK17856.1"/>
    </source>
</evidence>
<name>A0A5C3KCR8_COPMA</name>
<reference evidence="1 2" key="1">
    <citation type="journal article" date="2019" name="Nat. Ecol. Evol.">
        <title>Megaphylogeny resolves global patterns of mushroom evolution.</title>
        <authorList>
            <person name="Varga T."/>
            <person name="Krizsan K."/>
            <person name="Foldi C."/>
            <person name="Dima B."/>
            <person name="Sanchez-Garcia M."/>
            <person name="Sanchez-Ramirez S."/>
            <person name="Szollosi G.J."/>
            <person name="Szarkandi J.G."/>
            <person name="Papp V."/>
            <person name="Albert L."/>
            <person name="Andreopoulos W."/>
            <person name="Angelini C."/>
            <person name="Antonin V."/>
            <person name="Barry K.W."/>
            <person name="Bougher N.L."/>
            <person name="Buchanan P."/>
            <person name="Buyck B."/>
            <person name="Bense V."/>
            <person name="Catcheside P."/>
            <person name="Chovatia M."/>
            <person name="Cooper J."/>
            <person name="Damon W."/>
            <person name="Desjardin D."/>
            <person name="Finy P."/>
            <person name="Geml J."/>
            <person name="Haridas S."/>
            <person name="Hughes K."/>
            <person name="Justo A."/>
            <person name="Karasinski D."/>
            <person name="Kautmanova I."/>
            <person name="Kiss B."/>
            <person name="Kocsube S."/>
            <person name="Kotiranta H."/>
            <person name="LaButti K.M."/>
            <person name="Lechner B.E."/>
            <person name="Liimatainen K."/>
            <person name="Lipzen A."/>
            <person name="Lukacs Z."/>
            <person name="Mihaltcheva S."/>
            <person name="Morgado L.N."/>
            <person name="Niskanen T."/>
            <person name="Noordeloos M.E."/>
            <person name="Ohm R.A."/>
            <person name="Ortiz-Santana B."/>
            <person name="Ovrebo C."/>
            <person name="Racz N."/>
            <person name="Riley R."/>
            <person name="Savchenko A."/>
            <person name="Shiryaev A."/>
            <person name="Soop K."/>
            <person name="Spirin V."/>
            <person name="Szebenyi C."/>
            <person name="Tomsovsky M."/>
            <person name="Tulloss R.E."/>
            <person name="Uehling J."/>
            <person name="Grigoriev I.V."/>
            <person name="Vagvolgyi C."/>
            <person name="Papp T."/>
            <person name="Martin F.M."/>
            <person name="Miettinen O."/>
            <person name="Hibbett D.S."/>
            <person name="Nagy L.G."/>
        </authorList>
    </citation>
    <scope>NUCLEOTIDE SEQUENCE [LARGE SCALE GENOMIC DNA]</scope>
    <source>
        <strain evidence="1 2">CBS 121175</strain>
    </source>
</reference>
<accession>A0A5C3KCR8</accession>
<protein>
    <submittedName>
        <fullName evidence="1">Uncharacterized protein</fullName>
    </submittedName>
</protein>
<evidence type="ECO:0000313" key="2">
    <source>
        <dbReference type="Proteomes" id="UP000307440"/>
    </source>
</evidence>
<dbReference type="OrthoDB" id="2662502at2759"/>
<dbReference type="EMBL" id="ML210456">
    <property type="protein sequence ID" value="TFK17856.1"/>
    <property type="molecule type" value="Genomic_DNA"/>
</dbReference>
<proteinExistence type="predicted"/>